<keyword evidence="3 10" id="KW-0028">Amino-acid biosynthesis</keyword>
<dbReference type="GO" id="GO:0016829">
    <property type="term" value="F:lyase activity"/>
    <property type="evidence" value="ECO:0007669"/>
    <property type="project" value="UniProtKB-KW"/>
</dbReference>
<dbReference type="GO" id="GO:0005737">
    <property type="term" value="C:cytoplasm"/>
    <property type="evidence" value="ECO:0007669"/>
    <property type="project" value="UniProtKB-SubCell"/>
</dbReference>
<feature type="domain" description="Glutamine amidotransferase" evidence="12">
    <location>
        <begin position="4"/>
        <end position="195"/>
    </location>
</feature>
<dbReference type="Gene3D" id="3.40.50.880">
    <property type="match status" value="1"/>
</dbReference>
<keyword evidence="4 10" id="KW-0378">Hydrolase</keyword>
<comment type="function">
    <text evidence="10">IGPS catalyzes the conversion of PRFAR and glutamine to IGP, AICAR and glutamate. The HisH subunit catalyzes the hydrolysis of glutamine to glutamate and ammonia as part of the synthesis of IGP and AICAR. The resulting ammonia molecule is channeled to the active site of HisF.</text>
</comment>
<dbReference type="PIRSF" id="PIRSF000495">
    <property type="entry name" value="Amidotransf_hisH"/>
    <property type="match status" value="1"/>
</dbReference>
<dbReference type="InterPro" id="IPR029062">
    <property type="entry name" value="Class_I_gatase-like"/>
</dbReference>
<dbReference type="RefSeq" id="WP_086274152.1">
    <property type="nucleotide sequence ID" value="NZ_NGKU01000001.1"/>
</dbReference>
<feature type="active site" evidence="10 11">
    <location>
        <position position="187"/>
    </location>
</feature>
<dbReference type="EC" id="3.5.1.2" evidence="10"/>
<feature type="active site" description="Nucleophile" evidence="10 11">
    <location>
        <position position="79"/>
    </location>
</feature>
<dbReference type="Proteomes" id="UP000195043">
    <property type="component" value="Unassembled WGS sequence"/>
</dbReference>
<gene>
    <name evidence="10" type="primary">hisH</name>
    <name evidence="13" type="ORF">A5886_001244</name>
</gene>
<dbReference type="AlphaFoldDB" id="A0A242A552"/>
<organism evidence="13 14">
    <name type="scientific">Candidatus Enterococcus testudinis</name>
    <dbReference type="NCBI Taxonomy" id="1834191"/>
    <lineage>
        <taxon>Bacteria</taxon>
        <taxon>Bacillati</taxon>
        <taxon>Bacillota</taxon>
        <taxon>Bacilli</taxon>
        <taxon>Lactobacillales</taxon>
        <taxon>Enterococcaceae</taxon>
        <taxon>Enterococcus</taxon>
    </lineage>
</organism>
<keyword evidence="7 10" id="KW-0456">Lyase</keyword>
<dbReference type="GO" id="GO:0000107">
    <property type="term" value="F:imidazoleglycerol-phosphate synthase activity"/>
    <property type="evidence" value="ECO:0007669"/>
    <property type="project" value="UniProtKB-UniRule"/>
</dbReference>
<keyword evidence="5 10" id="KW-0315">Glutamine amidotransferase</keyword>
<evidence type="ECO:0000313" key="13">
    <source>
        <dbReference type="EMBL" id="OTN76167.1"/>
    </source>
</evidence>
<sequence length="208" mass="22450">MLVIVDYGVGNLFSIQSSLKHEGIASCISNDAGTVAAADHLILPGVGAFGDAKNMLDRSGLIPVILEQVRQGTPLLGICLGMQLLFEESEEFGLHQGLGLIKGKIKPLTHQFQALAIDLKVPHIGWNALQQQRTSPITKYLTPEPFVYYVHSFYATDCEAALVADSQYGVSVPGIVQQGNVYGTQFHPEKSGETGLGILKAFAEVEKR</sequence>
<dbReference type="InterPro" id="IPR017926">
    <property type="entry name" value="GATASE"/>
</dbReference>
<dbReference type="GO" id="GO:0000105">
    <property type="term" value="P:L-histidine biosynthetic process"/>
    <property type="evidence" value="ECO:0007669"/>
    <property type="project" value="UniProtKB-UniRule"/>
</dbReference>
<keyword evidence="14" id="KW-1185">Reference proteome</keyword>
<dbReference type="EC" id="4.3.2.10" evidence="10"/>
<evidence type="ECO:0000256" key="1">
    <source>
        <dbReference type="ARBA" id="ARBA00005091"/>
    </source>
</evidence>
<comment type="pathway">
    <text evidence="1 10">Amino-acid biosynthesis; L-histidine biosynthesis; L-histidine from 5-phospho-alpha-D-ribose 1-diphosphate: step 5/9.</text>
</comment>
<evidence type="ECO:0000259" key="12">
    <source>
        <dbReference type="Pfam" id="PF00117"/>
    </source>
</evidence>
<comment type="caution">
    <text evidence="13">The sequence shown here is derived from an EMBL/GenBank/DDBJ whole genome shotgun (WGS) entry which is preliminary data.</text>
</comment>
<dbReference type="PANTHER" id="PTHR42701">
    <property type="entry name" value="IMIDAZOLE GLYCEROL PHOSPHATE SYNTHASE SUBUNIT HISH"/>
    <property type="match status" value="1"/>
</dbReference>
<dbReference type="UniPathway" id="UPA00031">
    <property type="reaction ID" value="UER00010"/>
</dbReference>
<evidence type="ECO:0000256" key="5">
    <source>
        <dbReference type="ARBA" id="ARBA00022962"/>
    </source>
</evidence>
<evidence type="ECO:0000256" key="8">
    <source>
        <dbReference type="ARBA" id="ARBA00047838"/>
    </source>
</evidence>
<comment type="catalytic activity">
    <reaction evidence="9 10">
        <text>L-glutamine + H2O = L-glutamate + NH4(+)</text>
        <dbReference type="Rhea" id="RHEA:15889"/>
        <dbReference type="ChEBI" id="CHEBI:15377"/>
        <dbReference type="ChEBI" id="CHEBI:28938"/>
        <dbReference type="ChEBI" id="CHEBI:29985"/>
        <dbReference type="ChEBI" id="CHEBI:58359"/>
        <dbReference type="EC" id="3.5.1.2"/>
    </reaction>
</comment>
<comment type="catalytic activity">
    <reaction evidence="8 10">
        <text>5-[(5-phospho-1-deoxy-D-ribulos-1-ylimino)methylamino]-1-(5-phospho-beta-D-ribosyl)imidazole-4-carboxamide + L-glutamine = D-erythro-1-(imidazol-4-yl)glycerol 3-phosphate + 5-amino-1-(5-phospho-beta-D-ribosyl)imidazole-4-carboxamide + L-glutamate + H(+)</text>
        <dbReference type="Rhea" id="RHEA:24793"/>
        <dbReference type="ChEBI" id="CHEBI:15378"/>
        <dbReference type="ChEBI" id="CHEBI:29985"/>
        <dbReference type="ChEBI" id="CHEBI:58278"/>
        <dbReference type="ChEBI" id="CHEBI:58359"/>
        <dbReference type="ChEBI" id="CHEBI:58475"/>
        <dbReference type="ChEBI" id="CHEBI:58525"/>
        <dbReference type="EC" id="4.3.2.10"/>
    </reaction>
</comment>
<keyword evidence="13" id="KW-0808">Transferase</keyword>
<evidence type="ECO:0000256" key="9">
    <source>
        <dbReference type="ARBA" id="ARBA00049534"/>
    </source>
</evidence>
<evidence type="ECO:0000256" key="10">
    <source>
        <dbReference type="HAMAP-Rule" id="MF_00278"/>
    </source>
</evidence>
<dbReference type="SUPFAM" id="SSF52317">
    <property type="entry name" value="Class I glutamine amidotransferase-like"/>
    <property type="match status" value="1"/>
</dbReference>
<comment type="subunit">
    <text evidence="2 10">Heterodimer of HisH and HisF.</text>
</comment>
<dbReference type="GO" id="GO:0004359">
    <property type="term" value="F:glutaminase activity"/>
    <property type="evidence" value="ECO:0007669"/>
    <property type="project" value="UniProtKB-EC"/>
</dbReference>
<dbReference type="InterPro" id="IPR010139">
    <property type="entry name" value="Imidazole-glycPsynth_HisH"/>
</dbReference>
<reference evidence="13 14" key="1">
    <citation type="submission" date="2017-05" db="EMBL/GenBank/DDBJ databases">
        <title>The Genome Sequence of Enterococcus sp. 8G7_MSG3316.</title>
        <authorList>
            <consortium name="The Broad Institute Genomics Platform"/>
            <consortium name="The Broad Institute Genomic Center for Infectious Diseases"/>
            <person name="Earl A."/>
            <person name="Manson A."/>
            <person name="Schwartman J."/>
            <person name="Gilmore M."/>
            <person name="Abouelleil A."/>
            <person name="Cao P."/>
            <person name="Chapman S."/>
            <person name="Cusick C."/>
            <person name="Shea T."/>
            <person name="Young S."/>
            <person name="Neafsey D."/>
            <person name="Nusbaum C."/>
            <person name="Birren B."/>
        </authorList>
    </citation>
    <scope>NUCLEOTIDE SEQUENCE [LARGE SCALE GENOMIC DNA]</scope>
    <source>
        <strain evidence="13 14">8G7_MSG3316</strain>
    </source>
</reference>
<keyword evidence="6 10" id="KW-0368">Histidine biosynthesis</keyword>
<evidence type="ECO:0000313" key="14">
    <source>
        <dbReference type="Proteomes" id="UP000195043"/>
    </source>
</evidence>
<protein>
    <recommendedName>
        <fullName evidence="10">Imidazole glycerol phosphate synthase subunit HisH</fullName>
        <ecNumber evidence="10">4.3.2.10</ecNumber>
    </recommendedName>
    <alternativeName>
        <fullName evidence="10">IGP synthase glutaminase subunit</fullName>
        <ecNumber evidence="10">3.5.1.2</ecNumber>
    </alternativeName>
    <alternativeName>
        <fullName evidence="10">IGP synthase subunit HisH</fullName>
    </alternativeName>
    <alternativeName>
        <fullName evidence="10">ImGP synthase subunit HisH</fullName>
        <shortName evidence="10">IGPS subunit HisH</shortName>
    </alternativeName>
</protein>
<evidence type="ECO:0000256" key="2">
    <source>
        <dbReference type="ARBA" id="ARBA00011152"/>
    </source>
</evidence>
<dbReference type="PROSITE" id="PS51273">
    <property type="entry name" value="GATASE_TYPE_1"/>
    <property type="match status" value="1"/>
</dbReference>
<feature type="active site" evidence="10 11">
    <location>
        <position position="189"/>
    </location>
</feature>
<dbReference type="Pfam" id="PF00117">
    <property type="entry name" value="GATase"/>
    <property type="match status" value="1"/>
</dbReference>
<dbReference type="HAMAP" id="MF_00278">
    <property type="entry name" value="HisH"/>
    <property type="match status" value="1"/>
</dbReference>
<evidence type="ECO:0000256" key="4">
    <source>
        <dbReference type="ARBA" id="ARBA00022801"/>
    </source>
</evidence>
<dbReference type="NCBIfam" id="TIGR01855">
    <property type="entry name" value="IMP_synth_hisH"/>
    <property type="match status" value="1"/>
</dbReference>
<comment type="subcellular location">
    <subcellularLocation>
        <location evidence="10">Cytoplasm</location>
    </subcellularLocation>
</comment>
<dbReference type="PANTHER" id="PTHR42701:SF1">
    <property type="entry name" value="IMIDAZOLE GLYCEROL PHOSPHATE SYNTHASE SUBUNIT HISH"/>
    <property type="match status" value="1"/>
</dbReference>
<dbReference type="EMBL" id="NGKU01000001">
    <property type="protein sequence ID" value="OTN76167.1"/>
    <property type="molecule type" value="Genomic_DNA"/>
</dbReference>
<dbReference type="OrthoDB" id="9807137at2"/>
<evidence type="ECO:0000256" key="6">
    <source>
        <dbReference type="ARBA" id="ARBA00023102"/>
    </source>
</evidence>
<evidence type="ECO:0000256" key="11">
    <source>
        <dbReference type="PIRSR" id="PIRSR000495-1"/>
    </source>
</evidence>
<accession>A0A242A552</accession>
<keyword evidence="10" id="KW-0963">Cytoplasm</keyword>
<dbReference type="STRING" id="1834191.A5886_001244"/>
<name>A0A242A552_9ENTE</name>
<dbReference type="CDD" id="cd01748">
    <property type="entry name" value="GATase1_IGP_Synthase"/>
    <property type="match status" value="1"/>
</dbReference>
<evidence type="ECO:0000256" key="3">
    <source>
        <dbReference type="ARBA" id="ARBA00022605"/>
    </source>
</evidence>
<evidence type="ECO:0000256" key="7">
    <source>
        <dbReference type="ARBA" id="ARBA00023239"/>
    </source>
</evidence>
<proteinExistence type="inferred from homology"/>